<dbReference type="Pfam" id="PF11716">
    <property type="entry name" value="MDMPI_N"/>
    <property type="match status" value="1"/>
</dbReference>
<evidence type="ECO:0000259" key="1">
    <source>
        <dbReference type="Pfam" id="PF11716"/>
    </source>
</evidence>
<gene>
    <name evidence="2" type="ORF">PSN13_04788</name>
</gene>
<name>A0A328NGJ6_9ACTN</name>
<evidence type="ECO:0000313" key="2">
    <source>
        <dbReference type="EMBL" id="RAO29590.1"/>
    </source>
</evidence>
<sequence length="196" mass="21360">MSTQTSELLAAAAPRTVDVVRGISDDQLDLPTPCSDYLVRDLLNHLFQVVVNFQDLAEKRQVEWAEKPDHLGDGWRDRFEVETGRLIAAWSDPSSVEGMSPRMPMPQSVIGGMALLDLTVHGWDLAVATGQPYHPAPEAVAELHALVEQLGPTARKMGVFADPLPAPTPHPALDLAPDLAHLLTQTGRTPTWPQTP</sequence>
<comment type="caution">
    <text evidence="2">The sequence shown here is derived from an EMBL/GenBank/DDBJ whole genome shotgun (WGS) entry which is preliminary data.</text>
</comment>
<protein>
    <recommendedName>
        <fullName evidence="1">Mycothiol-dependent maleylpyruvate isomerase metal-binding domain-containing protein</fullName>
    </recommendedName>
</protein>
<organism evidence="2 3">
    <name type="scientific">Micromonospora saelicesensis</name>
    <dbReference type="NCBI Taxonomy" id="285676"/>
    <lineage>
        <taxon>Bacteria</taxon>
        <taxon>Bacillati</taxon>
        <taxon>Actinomycetota</taxon>
        <taxon>Actinomycetes</taxon>
        <taxon>Micromonosporales</taxon>
        <taxon>Micromonosporaceae</taxon>
        <taxon>Micromonospora</taxon>
    </lineage>
</organism>
<dbReference type="InterPro" id="IPR024344">
    <property type="entry name" value="MDMPI_metal-binding"/>
</dbReference>
<dbReference type="InterPro" id="IPR017517">
    <property type="entry name" value="Maleyloyr_isom"/>
</dbReference>
<dbReference type="NCBIfam" id="TIGR03086">
    <property type="entry name" value="TIGR03086 family metal-binding protein"/>
    <property type="match status" value="1"/>
</dbReference>
<dbReference type="AlphaFoldDB" id="A0A328NGJ6"/>
<proteinExistence type="predicted"/>
<feature type="domain" description="Mycothiol-dependent maleylpyruvate isomerase metal-binding" evidence="1">
    <location>
        <begin position="9"/>
        <end position="126"/>
    </location>
</feature>
<evidence type="ECO:0000313" key="3">
    <source>
        <dbReference type="Proteomes" id="UP000249419"/>
    </source>
</evidence>
<dbReference type="Proteomes" id="UP000249419">
    <property type="component" value="Unassembled WGS sequence"/>
</dbReference>
<dbReference type="SUPFAM" id="SSF109854">
    <property type="entry name" value="DinB/YfiT-like putative metalloenzymes"/>
    <property type="match status" value="1"/>
</dbReference>
<reference evidence="2 3" key="1">
    <citation type="submission" date="2018-03" db="EMBL/GenBank/DDBJ databases">
        <title>Defining the species Micromonospora saelicesensis and Micromonospora noduli under the framework of genomics.</title>
        <authorList>
            <person name="Riesco R."/>
            <person name="Trujillo M.E."/>
        </authorList>
    </citation>
    <scope>NUCLEOTIDE SEQUENCE [LARGE SCALE GENOMIC DNA]</scope>
    <source>
        <strain evidence="2 3">PSN13</strain>
    </source>
</reference>
<dbReference type="RefSeq" id="WP_112677577.1">
    <property type="nucleotide sequence ID" value="NZ_PYAG01000033.1"/>
</dbReference>
<dbReference type="Gene3D" id="1.20.120.450">
    <property type="entry name" value="dinb family like domain"/>
    <property type="match status" value="1"/>
</dbReference>
<dbReference type="GO" id="GO:0046872">
    <property type="term" value="F:metal ion binding"/>
    <property type="evidence" value="ECO:0007669"/>
    <property type="project" value="InterPro"/>
</dbReference>
<dbReference type="NCBIfam" id="TIGR03083">
    <property type="entry name" value="maleylpyruvate isomerase family mycothiol-dependent enzyme"/>
    <property type="match status" value="1"/>
</dbReference>
<dbReference type="InterPro" id="IPR017520">
    <property type="entry name" value="CHP03086"/>
</dbReference>
<dbReference type="InterPro" id="IPR034660">
    <property type="entry name" value="DinB/YfiT-like"/>
</dbReference>
<accession>A0A328NGJ6</accession>
<dbReference type="EMBL" id="PYAG01000033">
    <property type="protein sequence ID" value="RAO29590.1"/>
    <property type="molecule type" value="Genomic_DNA"/>
</dbReference>